<dbReference type="EMBL" id="MU275854">
    <property type="protein sequence ID" value="KAI0051201.1"/>
    <property type="molecule type" value="Genomic_DNA"/>
</dbReference>
<organism evidence="1 2">
    <name type="scientific">Auriscalpium vulgare</name>
    <dbReference type="NCBI Taxonomy" id="40419"/>
    <lineage>
        <taxon>Eukaryota</taxon>
        <taxon>Fungi</taxon>
        <taxon>Dikarya</taxon>
        <taxon>Basidiomycota</taxon>
        <taxon>Agaricomycotina</taxon>
        <taxon>Agaricomycetes</taxon>
        <taxon>Russulales</taxon>
        <taxon>Auriscalpiaceae</taxon>
        <taxon>Auriscalpium</taxon>
    </lineage>
</organism>
<reference evidence="1" key="1">
    <citation type="submission" date="2021-02" db="EMBL/GenBank/DDBJ databases">
        <authorList>
            <consortium name="DOE Joint Genome Institute"/>
            <person name="Ahrendt S."/>
            <person name="Looney B.P."/>
            <person name="Miyauchi S."/>
            <person name="Morin E."/>
            <person name="Drula E."/>
            <person name="Courty P.E."/>
            <person name="Chicoki N."/>
            <person name="Fauchery L."/>
            <person name="Kohler A."/>
            <person name="Kuo A."/>
            <person name="Labutti K."/>
            <person name="Pangilinan J."/>
            <person name="Lipzen A."/>
            <person name="Riley R."/>
            <person name="Andreopoulos W."/>
            <person name="He G."/>
            <person name="Johnson J."/>
            <person name="Barry K.W."/>
            <person name="Grigoriev I.V."/>
            <person name="Nagy L."/>
            <person name="Hibbett D."/>
            <person name="Henrissat B."/>
            <person name="Matheny P.B."/>
            <person name="Labbe J."/>
            <person name="Martin F."/>
        </authorList>
    </citation>
    <scope>NUCLEOTIDE SEQUENCE</scope>
    <source>
        <strain evidence="1">FP105234-sp</strain>
    </source>
</reference>
<reference evidence="1" key="2">
    <citation type="journal article" date="2022" name="New Phytol.">
        <title>Evolutionary transition to the ectomycorrhizal habit in the genomes of a hyperdiverse lineage of mushroom-forming fungi.</title>
        <authorList>
            <person name="Looney B."/>
            <person name="Miyauchi S."/>
            <person name="Morin E."/>
            <person name="Drula E."/>
            <person name="Courty P.E."/>
            <person name="Kohler A."/>
            <person name="Kuo A."/>
            <person name="LaButti K."/>
            <person name="Pangilinan J."/>
            <person name="Lipzen A."/>
            <person name="Riley R."/>
            <person name="Andreopoulos W."/>
            <person name="He G."/>
            <person name="Johnson J."/>
            <person name="Nolan M."/>
            <person name="Tritt A."/>
            <person name="Barry K.W."/>
            <person name="Grigoriev I.V."/>
            <person name="Nagy L.G."/>
            <person name="Hibbett D."/>
            <person name="Henrissat B."/>
            <person name="Matheny P.B."/>
            <person name="Labbe J."/>
            <person name="Martin F.M."/>
        </authorList>
    </citation>
    <scope>NUCLEOTIDE SEQUENCE</scope>
    <source>
        <strain evidence="1">FP105234-sp</strain>
    </source>
</reference>
<name>A0ACB8S543_9AGAM</name>
<proteinExistence type="predicted"/>
<keyword evidence="2" id="KW-1185">Reference proteome</keyword>
<evidence type="ECO:0000313" key="2">
    <source>
        <dbReference type="Proteomes" id="UP000814033"/>
    </source>
</evidence>
<accession>A0ACB8S543</accession>
<gene>
    <name evidence="1" type="ORF">FA95DRAFT_1602877</name>
</gene>
<evidence type="ECO:0000313" key="1">
    <source>
        <dbReference type="EMBL" id="KAI0051201.1"/>
    </source>
</evidence>
<sequence>TGALGGAVGGITSGIVNGVKKLTGDKQSRDFDELDARANPLVSVLGKDAGEFATDVLKTGALGGAVGGITSGIVNGVKKLTGDKQSRGIVDFSDDDLALIASLSRRALDNLD</sequence>
<comment type="caution">
    <text evidence="1">The sequence shown here is derived from an EMBL/GenBank/DDBJ whole genome shotgun (WGS) entry which is preliminary data.</text>
</comment>
<protein>
    <submittedName>
        <fullName evidence="1">Uncharacterized protein</fullName>
    </submittedName>
</protein>
<feature type="non-terminal residue" evidence="1">
    <location>
        <position position="1"/>
    </location>
</feature>
<dbReference type="Proteomes" id="UP000814033">
    <property type="component" value="Unassembled WGS sequence"/>
</dbReference>